<reference evidence="3 4" key="1">
    <citation type="journal article" date="2024" name="G3 (Bethesda)">
        <title>Genome assembly of Hibiscus sabdariffa L. provides insights into metabolisms of medicinal natural products.</title>
        <authorList>
            <person name="Kim T."/>
        </authorList>
    </citation>
    <scope>NUCLEOTIDE SEQUENCE [LARGE SCALE GENOMIC DNA]</scope>
    <source>
        <strain evidence="3">TK-2024</strain>
        <tissue evidence="3">Old leaves</tissue>
    </source>
</reference>
<evidence type="ECO:0000256" key="1">
    <source>
        <dbReference type="SAM" id="MobiDB-lite"/>
    </source>
</evidence>
<accession>A0ABR2F334</accession>
<evidence type="ECO:0000313" key="4">
    <source>
        <dbReference type="Proteomes" id="UP001472677"/>
    </source>
</evidence>
<organism evidence="3 4">
    <name type="scientific">Hibiscus sabdariffa</name>
    <name type="common">roselle</name>
    <dbReference type="NCBI Taxonomy" id="183260"/>
    <lineage>
        <taxon>Eukaryota</taxon>
        <taxon>Viridiplantae</taxon>
        <taxon>Streptophyta</taxon>
        <taxon>Embryophyta</taxon>
        <taxon>Tracheophyta</taxon>
        <taxon>Spermatophyta</taxon>
        <taxon>Magnoliopsida</taxon>
        <taxon>eudicotyledons</taxon>
        <taxon>Gunneridae</taxon>
        <taxon>Pentapetalae</taxon>
        <taxon>rosids</taxon>
        <taxon>malvids</taxon>
        <taxon>Malvales</taxon>
        <taxon>Malvaceae</taxon>
        <taxon>Malvoideae</taxon>
        <taxon>Hibiscus</taxon>
    </lineage>
</organism>
<dbReference type="PRINTS" id="PR00347">
    <property type="entry name" value="THAUMATIN"/>
</dbReference>
<keyword evidence="2" id="KW-0812">Transmembrane</keyword>
<comment type="caution">
    <text evidence="3">The sequence shown here is derived from an EMBL/GenBank/DDBJ whole genome shotgun (WGS) entry which is preliminary data.</text>
</comment>
<protein>
    <recommendedName>
        <fullName evidence="5">Thaumatin-like protein 1</fullName>
    </recommendedName>
</protein>
<evidence type="ECO:0008006" key="5">
    <source>
        <dbReference type="Google" id="ProtNLM"/>
    </source>
</evidence>
<keyword evidence="2" id="KW-0472">Membrane</keyword>
<dbReference type="Proteomes" id="UP001472677">
    <property type="component" value="Unassembled WGS sequence"/>
</dbReference>
<name>A0ABR2F334_9ROSI</name>
<proteinExistence type="predicted"/>
<dbReference type="PROSITE" id="PS51367">
    <property type="entry name" value="THAUMATIN_2"/>
    <property type="match status" value="1"/>
</dbReference>
<dbReference type="PROSITE" id="PS00316">
    <property type="entry name" value="THAUMATIN_1"/>
    <property type="match status" value="1"/>
</dbReference>
<dbReference type="InterPro" id="IPR001938">
    <property type="entry name" value="Thaumatin"/>
</dbReference>
<evidence type="ECO:0000313" key="3">
    <source>
        <dbReference type="EMBL" id="KAK8569343.1"/>
    </source>
</evidence>
<feature type="transmembrane region" description="Helical" evidence="2">
    <location>
        <begin position="309"/>
        <end position="328"/>
    </location>
</feature>
<keyword evidence="2" id="KW-1133">Transmembrane helix</keyword>
<feature type="compositionally biased region" description="Polar residues" evidence="1">
    <location>
        <begin position="258"/>
        <end position="279"/>
    </location>
</feature>
<dbReference type="SMART" id="SM00205">
    <property type="entry name" value="THN"/>
    <property type="match status" value="1"/>
</dbReference>
<dbReference type="Gene3D" id="2.60.110.10">
    <property type="entry name" value="Thaumatin"/>
    <property type="match status" value="1"/>
</dbReference>
<dbReference type="EMBL" id="JBBPBM010000009">
    <property type="protein sequence ID" value="KAK8569343.1"/>
    <property type="molecule type" value="Genomic_DNA"/>
</dbReference>
<evidence type="ECO:0000256" key="2">
    <source>
        <dbReference type="SAM" id="Phobius"/>
    </source>
</evidence>
<dbReference type="InterPro" id="IPR037176">
    <property type="entry name" value="Osmotin/thaumatin-like_sf"/>
</dbReference>
<dbReference type="CDD" id="cd09218">
    <property type="entry name" value="TLP-PA"/>
    <property type="match status" value="1"/>
</dbReference>
<dbReference type="InterPro" id="IPR017949">
    <property type="entry name" value="Thaumatin_CS"/>
</dbReference>
<feature type="region of interest" description="Disordered" evidence="1">
    <location>
        <begin position="258"/>
        <end position="288"/>
    </location>
</feature>
<sequence length="329" mass="34187">MMEPGAWQCIASTQSPCALPPLFKATSITWNASQGAMAATFTFVNKCDYTVWPGILANPGSSKLESTGFELMKGGSRSFQAPTGWAGRFWGRTGCSFDDSGLGSCTTGDCGSGEVECNGAGAIPPATLAEFTLGSGSQDFYDVSLVDGYNLPMIVEGNGGSGECATTGCVTDLNKRCPSELKTDGGDACKSACDAFGKPEYCCSGTYNSPAACKPSMYSLVFKSACPKSYSYAFDDATSTFTCTAADYTITFCPNSPSLKSSNDPSPNTTGSTDESGSDPNPDPMQASSLDSQLLANLATGDSTKTQPFSGTQFGFVVTIFLIIISVLL</sequence>
<keyword evidence="4" id="KW-1185">Reference proteome</keyword>
<dbReference type="PANTHER" id="PTHR31048">
    <property type="entry name" value="OS03G0233200 PROTEIN"/>
    <property type="match status" value="1"/>
</dbReference>
<dbReference type="SUPFAM" id="SSF49870">
    <property type="entry name" value="Osmotin, thaumatin-like protein"/>
    <property type="match status" value="1"/>
</dbReference>
<dbReference type="Pfam" id="PF00314">
    <property type="entry name" value="Thaumatin"/>
    <property type="match status" value="1"/>
</dbReference>
<gene>
    <name evidence="3" type="ORF">V6N12_007873</name>
</gene>